<keyword evidence="1" id="KW-0496">Mitochondrion</keyword>
<proteinExistence type="predicted"/>
<dbReference type="AlphaFoldDB" id="A0A2P1L4X5"/>
<protein>
    <submittedName>
        <fullName evidence="1">Uncharacterized protein</fullName>
    </submittedName>
</protein>
<dbReference type="RefSeq" id="YP_009478073.1">
    <property type="nucleotide sequence ID" value="NC_037476.1"/>
</dbReference>
<reference evidence="1" key="1">
    <citation type="journal article" date="2018" name="Bryologist">
        <title>Complete mitochondrial genome sequence of Anthoceros angustus: conservative evolution of the mitogenomes in hornworts.</title>
        <authorList>
            <person name="Dong S."/>
            <person name="Xue J."/>
            <person name="Zhang S."/>
            <person name="Zhang L."/>
            <person name="Wu H."/>
            <person name="Chen Z."/>
            <person name="Goffinet B."/>
            <person name="Liu Y."/>
        </authorList>
    </citation>
    <scope>NUCLEOTIDE SEQUENCE</scope>
</reference>
<name>A0A2P1L4X5_ANTAG</name>
<accession>A0A2P1L4X5</accession>
<dbReference type="GeneID" id="36494112"/>
<dbReference type="EMBL" id="MG029262">
    <property type="protein sequence ID" value="AVP12861.1"/>
    <property type="molecule type" value="Genomic_DNA"/>
</dbReference>
<geneLocation type="mitochondrion" evidence="1"/>
<evidence type="ECO:0000313" key="1">
    <source>
        <dbReference type="EMBL" id="AVP12861.1"/>
    </source>
</evidence>
<organism evidence="1">
    <name type="scientific">Anthoceros angustus</name>
    <name type="common">Hornwort</name>
    <name type="synonym">Anthoceros formosae</name>
    <dbReference type="NCBI Taxonomy" id="48387"/>
    <lineage>
        <taxon>Eukaryota</taxon>
        <taxon>Viridiplantae</taxon>
        <taxon>Streptophyta</taxon>
        <taxon>Embryophyta</taxon>
        <taxon>Anthocerotophyta</taxon>
        <taxon>Anthocerotopsida</taxon>
        <taxon>Anthocerotidae</taxon>
        <taxon>Anthocerotales</taxon>
        <taxon>Anthocerotaceae</taxon>
        <taxon>Anthoceros</taxon>
    </lineage>
</organism>
<gene>
    <name evidence="1" type="primary">ORF105</name>
    <name evidence="1" type="ORF">AnanMp42</name>
</gene>
<sequence>MSAATARGTTMKRRKKESFVLGPAAPSVFTISLSRRREYVLFFRVRSAFWRTRSVLYLRPLLCCSQKKTHILMQSVRVVNEGRSEAFASFFSLWPEKAQSAFPN</sequence>